<reference evidence="2" key="2">
    <citation type="submission" date="2012-04" db="EMBL/GenBank/DDBJ databases">
        <title>Complete genome sequence of Providencia stuartii clinical isolate MRSN 2154.</title>
        <authorList>
            <person name="Clifford R.J."/>
            <person name="Hang J."/>
            <person name="Riley M.C."/>
            <person name="Onmus-Leone F."/>
            <person name="Kuschner R.A."/>
            <person name="Lesho E.P."/>
            <person name="Waterman P.E."/>
        </authorList>
    </citation>
    <scope>NUCLEOTIDE SEQUENCE [LARGE SCALE GENOMIC DNA]</scope>
    <source>
        <strain evidence="2">MRSN 2154</strain>
    </source>
</reference>
<reference evidence="1 2" key="1">
    <citation type="journal article" date="2012" name="J. Bacteriol.">
        <title>Complete Genome Sequence of Providencia stuartii Clinical Isolate MRSN 2154.</title>
        <authorList>
            <person name="Clifford R.J."/>
            <person name="Hang J."/>
            <person name="Riley M.C."/>
            <person name="Onmus-Leone F."/>
            <person name="Kuschner R.A."/>
            <person name="Lesho E.P."/>
            <person name="Waterman P.E."/>
        </authorList>
    </citation>
    <scope>NUCLEOTIDE SEQUENCE [LARGE SCALE GENOMIC DNA]</scope>
    <source>
        <strain evidence="1 2">MRSN 2154</strain>
    </source>
</reference>
<protein>
    <submittedName>
        <fullName evidence="1">Uncharacterized protein</fullName>
    </submittedName>
</protein>
<sequence>MMNEQSVIFFAAPHNVVLLDGFWRQVERLNGGDLCANHMQGKIGQYHRDSLMLFLRAALTVR</sequence>
<gene>
    <name evidence="1" type="ordered locus">S70_15510</name>
</gene>
<accession>A0A140NP88</accession>
<dbReference type="EMBL" id="CP003488">
    <property type="protein sequence ID" value="AFH94925.1"/>
    <property type="molecule type" value="Genomic_DNA"/>
</dbReference>
<organism evidence="1 2">
    <name type="scientific">Providencia stuartii (strain MRSN 2154)</name>
    <dbReference type="NCBI Taxonomy" id="1157951"/>
    <lineage>
        <taxon>Bacteria</taxon>
        <taxon>Pseudomonadati</taxon>
        <taxon>Pseudomonadota</taxon>
        <taxon>Gammaproteobacteria</taxon>
        <taxon>Enterobacterales</taxon>
        <taxon>Morganellaceae</taxon>
        <taxon>Providencia</taxon>
    </lineage>
</organism>
<dbReference type="KEGG" id="psi:S70_15510"/>
<dbReference type="Proteomes" id="UP000005012">
    <property type="component" value="Chromosome"/>
</dbReference>
<name>A0A140NP88_PROSM</name>
<dbReference type="HOGENOM" id="CLU_2900658_0_0_6"/>
<evidence type="ECO:0000313" key="2">
    <source>
        <dbReference type="Proteomes" id="UP000005012"/>
    </source>
</evidence>
<evidence type="ECO:0000313" key="1">
    <source>
        <dbReference type="EMBL" id="AFH94925.1"/>
    </source>
</evidence>
<dbReference type="AlphaFoldDB" id="A0A140NP88"/>
<proteinExistence type="predicted"/>